<dbReference type="InterPro" id="IPR020904">
    <property type="entry name" value="Sc_DH/Rdtase_CS"/>
</dbReference>
<dbReference type="PRINTS" id="PR00080">
    <property type="entry name" value="SDRFAMILY"/>
</dbReference>
<comment type="similarity">
    <text evidence="1">Belongs to the short-chain dehydrogenases/reductases (SDR) family.</text>
</comment>
<dbReference type="Proteomes" id="UP000515297">
    <property type="component" value="Plasmid plas1"/>
</dbReference>
<dbReference type="PRINTS" id="PR00081">
    <property type="entry name" value="GDHRDH"/>
</dbReference>
<reference evidence="3 4" key="1">
    <citation type="submission" date="2020-08" db="EMBL/GenBank/DDBJ databases">
        <authorList>
            <person name="Liu G."/>
            <person name="Sun C."/>
        </authorList>
    </citation>
    <scope>NUCLEOTIDE SEQUENCE [LARGE SCALE GENOMIC DNA]</scope>
    <source>
        <strain evidence="3 4">OT19</strain>
        <plasmid evidence="3 4">plas1</plasmid>
    </source>
</reference>
<dbReference type="SUPFAM" id="SSF51735">
    <property type="entry name" value="NAD(P)-binding Rossmann-fold domains"/>
    <property type="match status" value="1"/>
</dbReference>
<dbReference type="InterPro" id="IPR002347">
    <property type="entry name" value="SDR_fam"/>
</dbReference>
<protein>
    <submittedName>
        <fullName evidence="3">Glucose 1-dehydrogenase</fullName>
        <ecNumber evidence="3">1.1.1.47</ecNumber>
    </submittedName>
</protein>
<dbReference type="EMBL" id="CP060053">
    <property type="protein sequence ID" value="QNE07690.1"/>
    <property type="molecule type" value="Genomic_DNA"/>
</dbReference>
<evidence type="ECO:0000313" key="3">
    <source>
        <dbReference type="EMBL" id="QNE07690.1"/>
    </source>
</evidence>
<dbReference type="NCBIfam" id="NF005559">
    <property type="entry name" value="PRK07231.1"/>
    <property type="match status" value="1"/>
</dbReference>
<dbReference type="PANTHER" id="PTHR24321">
    <property type="entry name" value="DEHYDROGENASES, SHORT CHAIN"/>
    <property type="match status" value="1"/>
</dbReference>
<geneLocation type="plasmid" evidence="3 4">
    <name>plas1</name>
</geneLocation>
<organism evidence="3 4">
    <name type="scientific">Croceicoccus marinus</name>
    <dbReference type="NCBI Taxonomy" id="450378"/>
    <lineage>
        <taxon>Bacteria</taxon>
        <taxon>Pseudomonadati</taxon>
        <taxon>Pseudomonadota</taxon>
        <taxon>Alphaproteobacteria</taxon>
        <taxon>Sphingomonadales</taxon>
        <taxon>Erythrobacteraceae</taxon>
        <taxon>Croceicoccus</taxon>
    </lineage>
</organism>
<name>A0A7G6W125_9SPHN</name>
<dbReference type="PROSITE" id="PS00061">
    <property type="entry name" value="ADH_SHORT"/>
    <property type="match status" value="1"/>
</dbReference>
<evidence type="ECO:0000313" key="4">
    <source>
        <dbReference type="Proteomes" id="UP000515297"/>
    </source>
</evidence>
<dbReference type="EC" id="1.1.1.47" evidence="3"/>
<accession>A0A7G6W125</accession>
<sequence length="256" mass="26823">MGLVGLSGKVAIVTGAGMGMGSATARLLARRGASVIVCDINEVAAHATCDAIRTETGVAEIVLCDVAQEDQVEALVERTVKIFGRLDCAVNNAVVSPDNRPIAEADMAMFDKVLSVDLRSVMLCMKYEIRQMLAQQSSGSIVNVGSVSSVRPQPNNAAYVAAKHGVIGMTRTGSLEYAPKGIRVNAVLPGAIDTPMLRGALETSGFTEADFAPALSRFGRFGRPEEVAEASAWLCSDAASYVTGHSLAVEGGYLTR</sequence>
<dbReference type="Gene3D" id="3.40.50.720">
    <property type="entry name" value="NAD(P)-binding Rossmann-like Domain"/>
    <property type="match status" value="1"/>
</dbReference>
<dbReference type="GO" id="GO:0047936">
    <property type="term" value="F:glucose 1-dehydrogenase [NAD(P)+] activity"/>
    <property type="evidence" value="ECO:0007669"/>
    <property type="project" value="UniProtKB-EC"/>
</dbReference>
<keyword evidence="2 3" id="KW-0560">Oxidoreductase</keyword>
<dbReference type="CDD" id="cd05233">
    <property type="entry name" value="SDR_c"/>
    <property type="match status" value="1"/>
</dbReference>
<dbReference type="AlphaFoldDB" id="A0A7G6W125"/>
<dbReference type="PANTHER" id="PTHR24321:SF8">
    <property type="entry name" value="ESTRADIOL 17-BETA-DEHYDROGENASE 8-RELATED"/>
    <property type="match status" value="1"/>
</dbReference>
<gene>
    <name evidence="3" type="ORF">H4O24_19055</name>
</gene>
<dbReference type="Pfam" id="PF13561">
    <property type="entry name" value="adh_short_C2"/>
    <property type="match status" value="1"/>
</dbReference>
<dbReference type="FunFam" id="3.40.50.720:FF:000084">
    <property type="entry name" value="Short-chain dehydrogenase reductase"/>
    <property type="match status" value="1"/>
</dbReference>
<keyword evidence="3" id="KW-0614">Plasmid</keyword>
<evidence type="ECO:0000256" key="1">
    <source>
        <dbReference type="ARBA" id="ARBA00006484"/>
    </source>
</evidence>
<evidence type="ECO:0000256" key="2">
    <source>
        <dbReference type="ARBA" id="ARBA00023002"/>
    </source>
</evidence>
<dbReference type="InterPro" id="IPR036291">
    <property type="entry name" value="NAD(P)-bd_dom_sf"/>
</dbReference>
<proteinExistence type="inferred from homology"/>